<comment type="similarity">
    <text evidence="1">Belongs to the serpin family.</text>
</comment>
<gene>
    <name evidence="3" type="ORF">HYC85_022371</name>
</gene>
<keyword evidence="2" id="KW-1133">Transmembrane helix</keyword>
<dbReference type="SUPFAM" id="SSF56574">
    <property type="entry name" value="Serpins"/>
    <property type="match status" value="1"/>
</dbReference>
<name>A0A7J7GP73_CAMSI</name>
<dbReference type="InterPro" id="IPR036186">
    <property type="entry name" value="Serpin_sf"/>
</dbReference>
<dbReference type="InterPro" id="IPR042178">
    <property type="entry name" value="Serpin_sf_1"/>
</dbReference>
<reference evidence="4" key="1">
    <citation type="journal article" date="2020" name="Nat. Commun.">
        <title>Genome assembly of wild tea tree DASZ reveals pedigree and selection history of tea varieties.</title>
        <authorList>
            <person name="Zhang W."/>
            <person name="Zhang Y."/>
            <person name="Qiu H."/>
            <person name="Guo Y."/>
            <person name="Wan H."/>
            <person name="Zhang X."/>
            <person name="Scossa F."/>
            <person name="Alseekh S."/>
            <person name="Zhang Q."/>
            <person name="Wang P."/>
            <person name="Xu L."/>
            <person name="Schmidt M.H."/>
            <person name="Jia X."/>
            <person name="Li D."/>
            <person name="Zhu A."/>
            <person name="Guo F."/>
            <person name="Chen W."/>
            <person name="Ni D."/>
            <person name="Usadel B."/>
            <person name="Fernie A.R."/>
            <person name="Wen W."/>
        </authorList>
    </citation>
    <scope>NUCLEOTIDE SEQUENCE [LARGE SCALE GENOMIC DNA]</scope>
    <source>
        <strain evidence="4">cv. G240</strain>
    </source>
</reference>
<accession>A0A7J7GP73</accession>
<keyword evidence="4" id="KW-1185">Reference proteome</keyword>
<organism evidence="3 4">
    <name type="scientific">Camellia sinensis</name>
    <name type="common">Tea plant</name>
    <name type="synonym">Thea sinensis</name>
    <dbReference type="NCBI Taxonomy" id="4442"/>
    <lineage>
        <taxon>Eukaryota</taxon>
        <taxon>Viridiplantae</taxon>
        <taxon>Streptophyta</taxon>
        <taxon>Embryophyta</taxon>
        <taxon>Tracheophyta</taxon>
        <taxon>Spermatophyta</taxon>
        <taxon>Magnoliopsida</taxon>
        <taxon>eudicotyledons</taxon>
        <taxon>Gunneridae</taxon>
        <taxon>Pentapetalae</taxon>
        <taxon>asterids</taxon>
        <taxon>Ericales</taxon>
        <taxon>Theaceae</taxon>
        <taxon>Camellia</taxon>
    </lineage>
</organism>
<reference evidence="3 4" key="2">
    <citation type="submission" date="2020-07" db="EMBL/GenBank/DDBJ databases">
        <title>Genome assembly of wild tea tree DASZ reveals pedigree and selection history of tea varieties.</title>
        <authorList>
            <person name="Zhang W."/>
        </authorList>
    </citation>
    <scope>NUCLEOTIDE SEQUENCE [LARGE SCALE GENOMIC DNA]</scope>
    <source>
        <strain evidence="4">cv. G240</strain>
        <tissue evidence="3">Leaf</tissue>
    </source>
</reference>
<keyword evidence="2" id="KW-0472">Membrane</keyword>
<evidence type="ECO:0000313" key="3">
    <source>
        <dbReference type="EMBL" id="KAF5941204.1"/>
    </source>
</evidence>
<evidence type="ECO:0000313" key="4">
    <source>
        <dbReference type="Proteomes" id="UP000593564"/>
    </source>
</evidence>
<protein>
    <submittedName>
        <fullName evidence="3">Uncharacterized protein</fullName>
    </submittedName>
</protein>
<comment type="caution">
    <text evidence="3">The sequence shown here is derived from an EMBL/GenBank/DDBJ whole genome shotgun (WGS) entry which is preliminary data.</text>
</comment>
<feature type="transmembrane region" description="Helical" evidence="2">
    <location>
        <begin position="109"/>
        <end position="126"/>
    </location>
</feature>
<proteinExistence type="inferred from homology"/>
<sequence>MAAAAVAIVVVVVVIGWRWWWCGGDRGDGGNDSDDGSGSGSGGVVEVMFTLMVFNLKDNKKNNRITSPFISFANSVWIDRSFSLNPSYKRILEGSYNAKAKEVDFANKVLFYFLFLLIFLSSKMLINC</sequence>
<feature type="transmembrane region" description="Helical" evidence="2">
    <location>
        <begin position="40"/>
        <end position="56"/>
    </location>
</feature>
<dbReference type="Proteomes" id="UP000593564">
    <property type="component" value="Unassembled WGS sequence"/>
</dbReference>
<keyword evidence="2" id="KW-0812">Transmembrane</keyword>
<evidence type="ECO:0000256" key="1">
    <source>
        <dbReference type="ARBA" id="ARBA00009500"/>
    </source>
</evidence>
<dbReference type="AlphaFoldDB" id="A0A7J7GP73"/>
<dbReference type="Gene3D" id="3.30.497.10">
    <property type="entry name" value="Antithrombin, subunit I, domain 2"/>
    <property type="match status" value="1"/>
</dbReference>
<dbReference type="EMBL" id="JACBKZ010000010">
    <property type="protein sequence ID" value="KAF5941204.1"/>
    <property type="molecule type" value="Genomic_DNA"/>
</dbReference>
<evidence type="ECO:0000256" key="2">
    <source>
        <dbReference type="SAM" id="Phobius"/>
    </source>
</evidence>